<dbReference type="RefSeq" id="WP_191181874.1">
    <property type="nucleotide sequence ID" value="NZ_JACXAJ010000001.1"/>
</dbReference>
<dbReference type="InterPro" id="IPR029479">
    <property type="entry name" value="Nitroreductase"/>
</dbReference>
<dbReference type="InterPro" id="IPR000415">
    <property type="entry name" value="Nitroreductase-like"/>
</dbReference>
<accession>A0ABR7XBM0</accession>
<evidence type="ECO:0000259" key="7">
    <source>
        <dbReference type="Pfam" id="PF00881"/>
    </source>
</evidence>
<sequence length="209" mass="23788">MNILESLEWRYASKRMNGQRVPSDKVERILEAIRLAPSSMGLQPYTVLVIEDEELKKQIRPIAMDQPQIEESSHLLVFAAWDDITPDQIEEYIQHAAEVRNMPAEQLLDFKNILLGIAERNTQEQNFNWAARQAYIAFGVGLVAAATEQVDATPMEGFDAAALDKLLKLNEKGLRSVTLLPLGYRDAENDWLAALPKVRRQREKFIIEA</sequence>
<evidence type="ECO:0000256" key="6">
    <source>
        <dbReference type="ARBA" id="ARBA00023002"/>
    </source>
</evidence>
<evidence type="ECO:0000256" key="3">
    <source>
        <dbReference type="ARBA" id="ARBA00022630"/>
    </source>
</evidence>
<evidence type="ECO:0000256" key="1">
    <source>
        <dbReference type="ARBA" id="ARBA00001917"/>
    </source>
</evidence>
<keyword evidence="9" id="KW-1185">Reference proteome</keyword>
<reference evidence="8 9" key="1">
    <citation type="submission" date="2020-09" db="EMBL/GenBank/DDBJ databases">
        <title>Genome sequencing and assembly of Pontibacter sp.</title>
        <authorList>
            <person name="Chhetri G."/>
        </authorList>
    </citation>
    <scope>NUCLEOTIDE SEQUENCE [LARGE SCALE GENOMIC DNA]</scope>
    <source>
        <strain evidence="8 9">JH31</strain>
    </source>
</reference>
<keyword evidence="4" id="KW-0288">FMN</keyword>
<evidence type="ECO:0000256" key="5">
    <source>
        <dbReference type="ARBA" id="ARBA00022857"/>
    </source>
</evidence>
<evidence type="ECO:0000313" key="8">
    <source>
        <dbReference type="EMBL" id="MBD1395708.1"/>
    </source>
</evidence>
<comment type="caution">
    <text evidence="8">The sequence shown here is derived from an EMBL/GenBank/DDBJ whole genome shotgun (WGS) entry which is preliminary data.</text>
</comment>
<comment type="similarity">
    <text evidence="2">Belongs to the nitroreductase family.</text>
</comment>
<evidence type="ECO:0000256" key="2">
    <source>
        <dbReference type="ARBA" id="ARBA00007118"/>
    </source>
</evidence>
<proteinExistence type="inferred from homology"/>
<keyword evidence="5" id="KW-0521">NADP</keyword>
<comment type="cofactor">
    <cofactor evidence="1">
        <name>FMN</name>
        <dbReference type="ChEBI" id="CHEBI:58210"/>
    </cofactor>
</comment>
<feature type="domain" description="Nitroreductase" evidence="7">
    <location>
        <begin position="8"/>
        <end position="184"/>
    </location>
</feature>
<keyword evidence="6" id="KW-0560">Oxidoreductase</keyword>
<dbReference type="Gene3D" id="3.40.109.10">
    <property type="entry name" value="NADH Oxidase"/>
    <property type="match status" value="1"/>
</dbReference>
<dbReference type="SUPFAM" id="SSF55469">
    <property type="entry name" value="FMN-dependent nitroreductase-like"/>
    <property type="match status" value="1"/>
</dbReference>
<evidence type="ECO:0000313" key="9">
    <source>
        <dbReference type="Proteomes" id="UP000625551"/>
    </source>
</evidence>
<dbReference type="PANTHER" id="PTHR43673:SF2">
    <property type="entry name" value="NITROREDUCTASE"/>
    <property type="match status" value="1"/>
</dbReference>
<gene>
    <name evidence="8" type="ORF">H9Q13_00890</name>
</gene>
<protein>
    <submittedName>
        <fullName evidence="8">NAD(P)H-dependent oxidoreductase</fullName>
    </submittedName>
</protein>
<organism evidence="8 9">
    <name type="scientific">Pontibacter aquaedesilientis</name>
    <dbReference type="NCBI Taxonomy" id="2766980"/>
    <lineage>
        <taxon>Bacteria</taxon>
        <taxon>Pseudomonadati</taxon>
        <taxon>Bacteroidota</taxon>
        <taxon>Cytophagia</taxon>
        <taxon>Cytophagales</taxon>
        <taxon>Hymenobacteraceae</taxon>
        <taxon>Pontibacter</taxon>
    </lineage>
</organism>
<name>A0ABR7XBM0_9BACT</name>
<dbReference type="EMBL" id="JACXAJ010000001">
    <property type="protein sequence ID" value="MBD1395708.1"/>
    <property type="molecule type" value="Genomic_DNA"/>
</dbReference>
<dbReference type="Proteomes" id="UP000625551">
    <property type="component" value="Unassembled WGS sequence"/>
</dbReference>
<dbReference type="Pfam" id="PF00881">
    <property type="entry name" value="Nitroreductase"/>
    <property type="match status" value="1"/>
</dbReference>
<evidence type="ECO:0000256" key="4">
    <source>
        <dbReference type="ARBA" id="ARBA00022643"/>
    </source>
</evidence>
<dbReference type="PANTHER" id="PTHR43673">
    <property type="entry name" value="NAD(P)H NITROREDUCTASE YDGI-RELATED"/>
    <property type="match status" value="1"/>
</dbReference>
<keyword evidence="3" id="KW-0285">Flavoprotein</keyword>
<dbReference type="CDD" id="cd02149">
    <property type="entry name" value="NfsB-like"/>
    <property type="match status" value="1"/>
</dbReference>
<dbReference type="InterPro" id="IPR033878">
    <property type="entry name" value="NfsB-like"/>
</dbReference>